<dbReference type="EMBL" id="CM043788">
    <property type="protein sequence ID" value="KAI4829307.1"/>
    <property type="molecule type" value="Genomic_DNA"/>
</dbReference>
<reference evidence="1" key="1">
    <citation type="submission" date="2022-05" db="EMBL/GenBank/DDBJ databases">
        <title>Chromosome-level genome of Chaenocephalus aceratus.</title>
        <authorList>
            <person name="Park H."/>
        </authorList>
    </citation>
    <scope>NUCLEOTIDE SEQUENCE</scope>
    <source>
        <strain evidence="1">KU_202001</strain>
    </source>
</reference>
<proteinExistence type="predicted"/>
<sequence length="150" mass="16019">MGGCREGGGETRFLTGAGVLLSCNLSSDSKERSKRAQPGAQGGRRRVTQKEEKGLIPFPVHYQGMLSAGWDVSCSRSSGGHTGICGNTGPLVSMTPNHPLLILSACHSTHEGKEVADSVSEQFVPADQPVSGYGFQPEEQFFFNYNNASR</sequence>
<organism evidence="1 2">
    <name type="scientific">Chaenocephalus aceratus</name>
    <name type="common">Blackfin icefish</name>
    <name type="synonym">Chaenichthys aceratus</name>
    <dbReference type="NCBI Taxonomy" id="36190"/>
    <lineage>
        <taxon>Eukaryota</taxon>
        <taxon>Metazoa</taxon>
        <taxon>Chordata</taxon>
        <taxon>Craniata</taxon>
        <taxon>Vertebrata</taxon>
        <taxon>Euteleostomi</taxon>
        <taxon>Actinopterygii</taxon>
        <taxon>Neopterygii</taxon>
        <taxon>Teleostei</taxon>
        <taxon>Neoteleostei</taxon>
        <taxon>Acanthomorphata</taxon>
        <taxon>Eupercaria</taxon>
        <taxon>Perciformes</taxon>
        <taxon>Notothenioidei</taxon>
        <taxon>Channichthyidae</taxon>
        <taxon>Chaenocephalus</taxon>
    </lineage>
</organism>
<comment type="caution">
    <text evidence="1">The sequence shown here is derived from an EMBL/GenBank/DDBJ whole genome shotgun (WGS) entry which is preliminary data.</text>
</comment>
<dbReference type="Proteomes" id="UP001057452">
    <property type="component" value="Chromosome 4"/>
</dbReference>
<protein>
    <submittedName>
        <fullName evidence="1">Uncharacterized protein</fullName>
    </submittedName>
</protein>
<name>A0ACB9XQG2_CHAAC</name>
<accession>A0ACB9XQG2</accession>
<keyword evidence="2" id="KW-1185">Reference proteome</keyword>
<evidence type="ECO:0000313" key="2">
    <source>
        <dbReference type="Proteomes" id="UP001057452"/>
    </source>
</evidence>
<evidence type="ECO:0000313" key="1">
    <source>
        <dbReference type="EMBL" id="KAI4829307.1"/>
    </source>
</evidence>
<gene>
    <name evidence="1" type="ORF">KUCAC02_023353</name>
</gene>